<sequence length="73" mass="8576">MKSKSAQQLYNIYRSIVAAMIMGFSYVLLNLIPWVHKHLLWPLTWIGLIVMVCSGILICVFYVRFLILYRRGL</sequence>
<keyword evidence="1" id="KW-1133">Transmembrane helix</keyword>
<dbReference type="AlphaFoldDB" id="A0A1N7NIQ4"/>
<dbReference type="Proteomes" id="UP000186156">
    <property type="component" value="Unassembled WGS sequence"/>
</dbReference>
<evidence type="ECO:0000256" key="1">
    <source>
        <dbReference type="SAM" id="Phobius"/>
    </source>
</evidence>
<dbReference type="STRING" id="252246.SAMN05421799_108163"/>
<feature type="transmembrane region" description="Helical" evidence="1">
    <location>
        <begin position="44"/>
        <end position="67"/>
    </location>
</feature>
<name>A0A1N7NIQ4_9BACL</name>
<gene>
    <name evidence="2" type="ORF">SAMN05421799_108163</name>
</gene>
<accession>A0A1N7NIQ4</accession>
<keyword evidence="3" id="KW-1185">Reference proteome</keyword>
<protein>
    <submittedName>
        <fullName evidence="2">Uncharacterized protein</fullName>
    </submittedName>
</protein>
<organism evidence="2 3">
    <name type="scientific">Alicyclobacillus vulcanalis</name>
    <dbReference type="NCBI Taxonomy" id="252246"/>
    <lineage>
        <taxon>Bacteria</taxon>
        <taxon>Bacillati</taxon>
        <taxon>Bacillota</taxon>
        <taxon>Bacilli</taxon>
        <taxon>Bacillales</taxon>
        <taxon>Alicyclobacillaceae</taxon>
        <taxon>Alicyclobacillus</taxon>
    </lineage>
</organism>
<reference evidence="3" key="1">
    <citation type="submission" date="2017-01" db="EMBL/GenBank/DDBJ databases">
        <authorList>
            <person name="Varghese N."/>
            <person name="Submissions S."/>
        </authorList>
    </citation>
    <scope>NUCLEOTIDE SEQUENCE [LARGE SCALE GENOMIC DNA]</scope>
    <source>
        <strain evidence="3">DSM 16176</strain>
    </source>
</reference>
<keyword evidence="1" id="KW-0472">Membrane</keyword>
<proteinExistence type="predicted"/>
<dbReference type="EMBL" id="FTOO01000008">
    <property type="protein sequence ID" value="SIS98226.1"/>
    <property type="molecule type" value="Genomic_DNA"/>
</dbReference>
<evidence type="ECO:0000313" key="2">
    <source>
        <dbReference type="EMBL" id="SIS98226.1"/>
    </source>
</evidence>
<keyword evidence="1" id="KW-0812">Transmembrane</keyword>
<evidence type="ECO:0000313" key="3">
    <source>
        <dbReference type="Proteomes" id="UP000186156"/>
    </source>
</evidence>
<feature type="transmembrane region" description="Helical" evidence="1">
    <location>
        <begin position="12"/>
        <end position="32"/>
    </location>
</feature>